<name>A0A502DW22_9FLAO</name>
<dbReference type="RefSeq" id="WP_140512109.1">
    <property type="nucleotide sequence ID" value="NZ_RCZH01000038.1"/>
</dbReference>
<evidence type="ECO:0000313" key="2">
    <source>
        <dbReference type="Proteomes" id="UP000319700"/>
    </source>
</evidence>
<reference evidence="1 2" key="1">
    <citation type="journal article" date="2019" name="Environ. Microbiol.">
        <title>Species interactions and distinct microbial communities in high Arctic permafrost affected cryosols are associated with the CH4 and CO2 gas fluxes.</title>
        <authorList>
            <person name="Altshuler I."/>
            <person name="Hamel J."/>
            <person name="Turney S."/>
            <person name="Magnuson E."/>
            <person name="Levesque R."/>
            <person name="Greer C."/>
            <person name="Whyte L.G."/>
        </authorList>
    </citation>
    <scope>NUCLEOTIDE SEQUENCE [LARGE SCALE GENOMIC DNA]</scope>
    <source>
        <strain evidence="1 2">42</strain>
    </source>
</reference>
<evidence type="ECO:0000313" key="1">
    <source>
        <dbReference type="EMBL" id="TPG29547.1"/>
    </source>
</evidence>
<dbReference type="Proteomes" id="UP000319700">
    <property type="component" value="Unassembled WGS sequence"/>
</dbReference>
<keyword evidence="2" id="KW-1185">Reference proteome</keyword>
<dbReference type="InterPro" id="IPR053145">
    <property type="entry name" value="AB_hydrolase_Est10"/>
</dbReference>
<dbReference type="AlphaFoldDB" id="A0A502DW22"/>
<dbReference type="InterPro" id="IPR029058">
    <property type="entry name" value="AB_hydrolase_fold"/>
</dbReference>
<proteinExistence type="predicted"/>
<dbReference type="GO" id="GO:0052689">
    <property type="term" value="F:carboxylic ester hydrolase activity"/>
    <property type="evidence" value="ECO:0007669"/>
    <property type="project" value="TreeGrafter"/>
</dbReference>
<dbReference type="Gene3D" id="3.40.50.1820">
    <property type="entry name" value="alpha/beta hydrolase"/>
    <property type="match status" value="1"/>
</dbReference>
<sequence length="343" mass="40113">MLFKTQILVIFFLLFNINLFSQNEENKYIKQNGFYKINIISKNDTISFLTTNTDKKKAKPTILFLQGSLAKPIIFHDSTGASVTAFPFEIEKYLKIFNFIVISRHGIPLVGSYENDTDGYLDKNSKVPIEYIKKDNLKYRTFQAKTVVDYLYKQKWVQKDSIYVIGHSEGYRVAAKLSENNRKIAKLVCMSANPFNRIGEYVFKSRIETLSTSSDSLLQKEIEEDLNSFKNIPKNIEVYKNDYKEYNWMSYNSVLSFESLLKFKKPILITYGTEDIGSLSNDFLPFLLRKTNLTMFVYPDLDHNYNKKEIDKNGNELESSYHWDNVFKDIQNWLLKNVTKSNL</sequence>
<gene>
    <name evidence="1" type="ORF">EAH81_27635</name>
</gene>
<accession>A0A502DW22</accession>
<dbReference type="EMBL" id="RCZH01000038">
    <property type="protein sequence ID" value="TPG29547.1"/>
    <property type="molecule type" value="Genomic_DNA"/>
</dbReference>
<dbReference type="SUPFAM" id="SSF53474">
    <property type="entry name" value="alpha/beta-Hydrolases"/>
    <property type="match status" value="1"/>
</dbReference>
<comment type="caution">
    <text evidence="1">The sequence shown here is derived from an EMBL/GenBank/DDBJ whole genome shotgun (WGS) entry which is preliminary data.</text>
</comment>
<dbReference type="PANTHER" id="PTHR43265:SF1">
    <property type="entry name" value="ESTERASE ESTD"/>
    <property type="match status" value="1"/>
</dbReference>
<dbReference type="PANTHER" id="PTHR43265">
    <property type="entry name" value="ESTERASE ESTD"/>
    <property type="match status" value="1"/>
</dbReference>
<organism evidence="1 2">
    <name type="scientific">Flavobacterium pectinovorum</name>
    <dbReference type="NCBI Taxonomy" id="29533"/>
    <lineage>
        <taxon>Bacteria</taxon>
        <taxon>Pseudomonadati</taxon>
        <taxon>Bacteroidota</taxon>
        <taxon>Flavobacteriia</taxon>
        <taxon>Flavobacteriales</taxon>
        <taxon>Flavobacteriaceae</taxon>
        <taxon>Flavobacterium</taxon>
    </lineage>
</organism>
<protein>
    <submittedName>
        <fullName evidence="1">Uncharacterized protein</fullName>
    </submittedName>
</protein>
<dbReference type="OrthoDB" id="1118238at2"/>